<dbReference type="RefSeq" id="WP_046505349.1">
    <property type="nucleotide sequence ID" value="NZ_LN831776.1"/>
</dbReference>
<dbReference type="PATRIC" id="fig|1073571.4.peg.5638"/>
<accession>A0A0E3WIU6</accession>
<evidence type="ECO:0000313" key="1">
    <source>
        <dbReference type="EMBL" id="CQR57653.1"/>
    </source>
</evidence>
<proteinExistence type="predicted"/>
<organism evidence="1 2">
    <name type="scientific">Paenibacillus riograndensis SBR5</name>
    <dbReference type="NCBI Taxonomy" id="1073571"/>
    <lineage>
        <taxon>Bacteria</taxon>
        <taxon>Bacillati</taxon>
        <taxon>Bacillota</taxon>
        <taxon>Bacilli</taxon>
        <taxon>Bacillales</taxon>
        <taxon>Paenibacillaceae</taxon>
        <taxon>Paenibacillus</taxon>
        <taxon>Paenibacillus sonchi group</taxon>
    </lineage>
</organism>
<dbReference type="HOGENOM" id="CLU_2808335_0_0_9"/>
<sequence length="80" mass="9273">MVWLRRSRADIASRAASPELILGLCCPAGKTDRYFKCFVEIKERKEILELEQRSGRLKAFRRKAHIGSMRNTRISTAYTN</sequence>
<dbReference type="KEGG" id="pri:PRIO_5254"/>
<protein>
    <submittedName>
        <fullName evidence="1">Uncharacterized protein</fullName>
    </submittedName>
</protein>
<evidence type="ECO:0000313" key="2">
    <source>
        <dbReference type="Proteomes" id="UP000033163"/>
    </source>
</evidence>
<gene>
    <name evidence="1" type="ORF">PRIO_5254</name>
</gene>
<reference evidence="2" key="1">
    <citation type="submission" date="2015-03" db="EMBL/GenBank/DDBJ databases">
        <authorList>
            <person name="Wibberg D."/>
        </authorList>
    </citation>
    <scope>NUCLEOTIDE SEQUENCE [LARGE SCALE GENOMIC DNA]</scope>
</reference>
<name>A0A0E3WIU6_9BACL</name>
<dbReference type="EMBL" id="LN831776">
    <property type="protein sequence ID" value="CQR57653.1"/>
    <property type="molecule type" value="Genomic_DNA"/>
</dbReference>
<dbReference type="Proteomes" id="UP000033163">
    <property type="component" value="Chromosome I"/>
</dbReference>
<dbReference type="AlphaFoldDB" id="A0A0E3WIU6"/>